<comment type="caution">
    <text evidence="4">The sequence shown here is derived from an EMBL/GenBank/DDBJ whole genome shotgun (WGS) entry which is preliminary data.</text>
</comment>
<comment type="similarity">
    <text evidence="1">Belongs to the DNA mismatch repair MutL/HexB family.</text>
</comment>
<sequence>MSSNDGRIQPLPSDVVAKIKSSTSITHLNGVVVELVKNSLDADAHSISVTVDFQRGSCIVEDDGEGIPAAEFEPNGGLGKAHHTSKLQPSRDQYGQKGLFLASLASLSLLTITSHRIHQQNTSTIVLHHSRAVSRLIPAPVHQRLKSSRHGTSVTVNDLFGNMPVRVRSRALTLQKPEELEREWDNLKYLLVSMMLANNSLKKLVLLDTGRNRKLTIRLQPESLLASNAGQGIDPEVQRINSIITQANLISHHNADCWNTVSASVPNMSIHAAISLVPIPTKKVQFISLGISPLFVHNTNVLYSEINRLFSLSDFGTLNRASECLTETQTRGSAAHCDEQDSMAAKGPTRAIDRCPMFYIRINTDTPQKLYNDGIDFAPESDKSIQRLIDVLATMVNEFLKQHNLRPRATKRQTKVSHVLEDSNVSPSEFEKSKCSIREGCPDVSALSTEETLNEQLKIPSFRKTTRSYPDQNFGNWSRIKAARGTPANARNATLPRKSDLGSKKELLSQPSKISYQDSEDIRSPIQNIPSVLPDASRERVCRDPSRRTDIDQADEAQPQSGDEAFENSVDKMIPWVDPYTGKSHLINARTGQSMGLKPRPSSALAYDRPRSTGTVQNVQPLENKKRPSSATPRMQNLWLESLLKKWDNPAFSRAEKAITSINAVMSHENSCSINDCDRLGEVRSLEAAGYAKFRGKLRKHHLELTEVIAQVDRKFIFAKMKATPADDTESRDSDTILALIDQHAADERCRVEKLFEGLFLNSKAGLDQGIDIRSFQLDPIVFEIKLAEVPLFERYLEHFSSWGIHYRINHEPGSSVGIGAIYALPTLIAERCRIEPNLAIDLIRSEIWKREENGKGPSHSIISGDDRNSQIQDNESPSISLDESDSGTRHSWVERLGGCPQGIIEMLNSRACRSAIMFNDILTLGECQSIITRLAQCVFPFQCAHGRPSMIPILDLRSVGKEGDNTPLELASDSILFQSLGQNGEHDAGYVETFRSWRDTLG</sequence>
<dbReference type="Gene3D" id="3.30.565.10">
    <property type="entry name" value="Histidine kinase-like ATPase, C-terminal domain"/>
    <property type="match status" value="1"/>
</dbReference>
<accession>A0A3A2ZW53</accession>
<dbReference type="InterPro" id="IPR014790">
    <property type="entry name" value="MutL_C"/>
</dbReference>
<dbReference type="InterPro" id="IPR036890">
    <property type="entry name" value="HATPase_C_sf"/>
</dbReference>
<feature type="region of interest" description="Disordered" evidence="2">
    <location>
        <begin position="593"/>
        <end position="615"/>
    </location>
</feature>
<proteinExistence type="inferred from homology"/>
<feature type="region of interest" description="Disordered" evidence="2">
    <location>
        <begin position="854"/>
        <end position="888"/>
    </location>
</feature>
<dbReference type="SUPFAM" id="SSF55874">
    <property type="entry name" value="ATPase domain of HSP90 chaperone/DNA topoisomerase II/histidine kinase"/>
    <property type="match status" value="1"/>
</dbReference>
<dbReference type="GO" id="GO:0005524">
    <property type="term" value="F:ATP binding"/>
    <property type="evidence" value="ECO:0007669"/>
    <property type="project" value="InterPro"/>
</dbReference>
<evidence type="ECO:0000256" key="2">
    <source>
        <dbReference type="SAM" id="MobiDB-lite"/>
    </source>
</evidence>
<evidence type="ECO:0000313" key="4">
    <source>
        <dbReference type="EMBL" id="RJE23534.1"/>
    </source>
</evidence>
<organism evidence="4 5">
    <name type="scientific">Aspergillus sclerotialis</name>
    <dbReference type="NCBI Taxonomy" id="2070753"/>
    <lineage>
        <taxon>Eukaryota</taxon>
        <taxon>Fungi</taxon>
        <taxon>Dikarya</taxon>
        <taxon>Ascomycota</taxon>
        <taxon>Pezizomycotina</taxon>
        <taxon>Eurotiomycetes</taxon>
        <taxon>Eurotiomycetidae</taxon>
        <taxon>Eurotiales</taxon>
        <taxon>Aspergillaceae</taxon>
        <taxon>Aspergillus</taxon>
        <taxon>Aspergillus subgen. Polypaecilum</taxon>
    </lineage>
</organism>
<feature type="region of interest" description="Disordered" evidence="2">
    <location>
        <begin position="480"/>
        <end position="567"/>
    </location>
</feature>
<dbReference type="EMBL" id="MVGC01000116">
    <property type="protein sequence ID" value="RJE23534.1"/>
    <property type="molecule type" value="Genomic_DNA"/>
</dbReference>
<dbReference type="GO" id="GO:0140664">
    <property type="term" value="F:ATP-dependent DNA damage sensor activity"/>
    <property type="evidence" value="ECO:0007669"/>
    <property type="project" value="InterPro"/>
</dbReference>
<dbReference type="GO" id="GO:0016887">
    <property type="term" value="F:ATP hydrolysis activity"/>
    <property type="evidence" value="ECO:0007669"/>
    <property type="project" value="InterPro"/>
</dbReference>
<evidence type="ECO:0000313" key="5">
    <source>
        <dbReference type="Proteomes" id="UP000266188"/>
    </source>
</evidence>
<dbReference type="SMART" id="SM00853">
    <property type="entry name" value="MutL_C"/>
    <property type="match status" value="1"/>
</dbReference>
<feature type="compositionally biased region" description="Basic and acidic residues" evidence="2">
    <location>
        <begin position="536"/>
        <end position="551"/>
    </location>
</feature>
<protein>
    <submittedName>
        <fullName evidence="4">DNA mismatch repair protein</fullName>
    </submittedName>
</protein>
<reference evidence="5" key="1">
    <citation type="submission" date="2017-02" db="EMBL/GenBank/DDBJ databases">
        <authorList>
            <person name="Tafer H."/>
            <person name="Lopandic K."/>
        </authorList>
    </citation>
    <scope>NUCLEOTIDE SEQUENCE [LARGE SCALE GENOMIC DNA]</scope>
    <source>
        <strain evidence="5">CBS 366.77</strain>
    </source>
</reference>
<dbReference type="AlphaFoldDB" id="A0A3A2ZW53"/>
<dbReference type="OrthoDB" id="429932at2759"/>
<evidence type="ECO:0000256" key="1">
    <source>
        <dbReference type="ARBA" id="ARBA00006082"/>
    </source>
</evidence>
<dbReference type="InterPro" id="IPR038973">
    <property type="entry name" value="MutL/Mlh/Pms-like"/>
</dbReference>
<dbReference type="PANTHER" id="PTHR10073">
    <property type="entry name" value="DNA MISMATCH REPAIR PROTEIN MLH, PMS, MUTL"/>
    <property type="match status" value="1"/>
</dbReference>
<keyword evidence="5" id="KW-1185">Reference proteome</keyword>
<gene>
    <name evidence="4" type="ORF">PHISCL_04118</name>
</gene>
<name>A0A3A2ZW53_9EURO</name>
<dbReference type="Gene3D" id="3.30.1540.20">
    <property type="entry name" value="MutL, C-terminal domain, dimerisation subdomain"/>
    <property type="match status" value="1"/>
</dbReference>
<feature type="compositionally biased region" description="Basic and acidic residues" evidence="2">
    <location>
        <begin position="497"/>
        <end position="507"/>
    </location>
</feature>
<dbReference type="GO" id="GO:0006298">
    <property type="term" value="P:mismatch repair"/>
    <property type="evidence" value="ECO:0007669"/>
    <property type="project" value="InterPro"/>
</dbReference>
<dbReference type="SUPFAM" id="SSF118116">
    <property type="entry name" value="DNA mismatch repair protein MutL"/>
    <property type="match status" value="2"/>
</dbReference>
<evidence type="ECO:0000259" key="3">
    <source>
        <dbReference type="SMART" id="SM00853"/>
    </source>
</evidence>
<dbReference type="Pfam" id="PF13589">
    <property type="entry name" value="HATPase_c_3"/>
    <property type="match status" value="1"/>
</dbReference>
<feature type="compositionally biased region" description="Polar residues" evidence="2">
    <location>
        <begin position="870"/>
        <end position="882"/>
    </location>
</feature>
<feature type="domain" description="MutL C-terminal dimerisation" evidence="3">
    <location>
        <begin position="708"/>
        <end position="923"/>
    </location>
</feature>
<dbReference type="STRING" id="2070753.A0A3A2ZW53"/>
<dbReference type="Proteomes" id="UP000266188">
    <property type="component" value="Unassembled WGS sequence"/>
</dbReference>
<dbReference type="InterPro" id="IPR037198">
    <property type="entry name" value="MutL_C_sf"/>
</dbReference>
<dbReference type="InterPro" id="IPR042120">
    <property type="entry name" value="MutL_C_dimsub"/>
</dbReference>
<dbReference type="PANTHER" id="PTHR10073:SF47">
    <property type="entry name" value="DNA MISMATCH REPAIR PROTEIN MLH3"/>
    <property type="match status" value="1"/>
</dbReference>
<dbReference type="GO" id="GO:0032300">
    <property type="term" value="C:mismatch repair complex"/>
    <property type="evidence" value="ECO:0007669"/>
    <property type="project" value="InterPro"/>
</dbReference>